<dbReference type="InterPro" id="IPR005149">
    <property type="entry name" value="Tscrpt_reg_PadR_N"/>
</dbReference>
<reference evidence="2" key="1">
    <citation type="submission" date="2020-10" db="EMBL/GenBank/DDBJ databases">
        <authorList>
            <person name="Gilroy R."/>
        </authorList>
    </citation>
    <scope>NUCLEOTIDE SEQUENCE</scope>
    <source>
        <strain evidence="2">ChiSxjej2B14-8506</strain>
    </source>
</reference>
<dbReference type="Gene3D" id="1.10.10.10">
    <property type="entry name" value="Winged helix-like DNA-binding domain superfamily/Winged helix DNA-binding domain"/>
    <property type="match status" value="1"/>
</dbReference>
<proteinExistence type="predicted"/>
<dbReference type="SUPFAM" id="SSF46785">
    <property type="entry name" value="Winged helix' DNA-binding domain"/>
    <property type="match status" value="1"/>
</dbReference>
<evidence type="ECO:0000259" key="1">
    <source>
        <dbReference type="Pfam" id="PF03551"/>
    </source>
</evidence>
<dbReference type="PANTHER" id="PTHR33169">
    <property type="entry name" value="PADR-FAMILY TRANSCRIPTIONAL REGULATOR"/>
    <property type="match status" value="1"/>
</dbReference>
<gene>
    <name evidence="2" type="ORF">IAC59_09175</name>
</gene>
<dbReference type="EMBL" id="DVNK01000053">
    <property type="protein sequence ID" value="HIU47409.1"/>
    <property type="molecule type" value="Genomic_DNA"/>
</dbReference>
<dbReference type="InterPro" id="IPR036388">
    <property type="entry name" value="WH-like_DNA-bd_sf"/>
</dbReference>
<sequence>MNIDDWKTQIKRGTLEFCILLMIKRRPSYGYEIISTLEKYPILAAKENTIYPLLRRLMKEDYVSSTWQESAEGLPPRKYYAITAKGREYILAMSEEWTNLLNAVTEIKGE</sequence>
<protein>
    <submittedName>
        <fullName evidence="2">PadR family transcriptional regulator</fullName>
    </submittedName>
</protein>
<evidence type="ECO:0000313" key="2">
    <source>
        <dbReference type="EMBL" id="HIU47409.1"/>
    </source>
</evidence>
<dbReference type="Pfam" id="PF03551">
    <property type="entry name" value="PadR"/>
    <property type="match status" value="1"/>
</dbReference>
<dbReference type="PANTHER" id="PTHR33169:SF14">
    <property type="entry name" value="TRANSCRIPTIONAL REGULATOR RV3488"/>
    <property type="match status" value="1"/>
</dbReference>
<evidence type="ECO:0000313" key="3">
    <source>
        <dbReference type="Proteomes" id="UP000824123"/>
    </source>
</evidence>
<dbReference type="Proteomes" id="UP000824123">
    <property type="component" value="Unassembled WGS sequence"/>
</dbReference>
<feature type="domain" description="Transcription regulator PadR N-terminal" evidence="1">
    <location>
        <begin position="19"/>
        <end position="90"/>
    </location>
</feature>
<reference evidence="2" key="2">
    <citation type="journal article" date="2021" name="PeerJ">
        <title>Extensive microbial diversity within the chicken gut microbiome revealed by metagenomics and culture.</title>
        <authorList>
            <person name="Gilroy R."/>
            <person name="Ravi A."/>
            <person name="Getino M."/>
            <person name="Pursley I."/>
            <person name="Horton D.L."/>
            <person name="Alikhan N.F."/>
            <person name="Baker D."/>
            <person name="Gharbi K."/>
            <person name="Hall N."/>
            <person name="Watson M."/>
            <person name="Adriaenssens E.M."/>
            <person name="Foster-Nyarko E."/>
            <person name="Jarju S."/>
            <person name="Secka A."/>
            <person name="Antonio M."/>
            <person name="Oren A."/>
            <person name="Chaudhuri R.R."/>
            <person name="La Ragione R."/>
            <person name="Hildebrand F."/>
            <person name="Pallen M.J."/>
        </authorList>
    </citation>
    <scope>NUCLEOTIDE SEQUENCE</scope>
    <source>
        <strain evidence="2">ChiSxjej2B14-8506</strain>
    </source>
</reference>
<accession>A0A9D1LSY0</accession>
<name>A0A9D1LSY0_9FIRM</name>
<comment type="caution">
    <text evidence="2">The sequence shown here is derived from an EMBL/GenBank/DDBJ whole genome shotgun (WGS) entry which is preliminary data.</text>
</comment>
<organism evidence="2 3">
    <name type="scientific">Candidatus Fimadaptatus faecigallinarum</name>
    <dbReference type="NCBI Taxonomy" id="2840814"/>
    <lineage>
        <taxon>Bacteria</taxon>
        <taxon>Bacillati</taxon>
        <taxon>Bacillota</taxon>
        <taxon>Clostridia</taxon>
        <taxon>Eubacteriales</taxon>
        <taxon>Candidatus Fimadaptatus</taxon>
    </lineage>
</organism>
<dbReference type="InterPro" id="IPR052509">
    <property type="entry name" value="Metal_resp_DNA-bind_regulator"/>
</dbReference>
<dbReference type="AlphaFoldDB" id="A0A9D1LSY0"/>
<dbReference type="InterPro" id="IPR036390">
    <property type="entry name" value="WH_DNA-bd_sf"/>
</dbReference>